<dbReference type="Proteomes" id="UP000190831">
    <property type="component" value="Chromosome C"/>
</dbReference>
<dbReference type="OMA" id="NILCMSE"/>
<sequence>MSLNILCMSEFCSRYRVPADVRSLLIPDNGVHVVDERLFTLMKESKKRIAEKQLERPIKKSCKEVWKVPDTSTDSHLSFFHPQFQANSLSVDIESHEILESEQGGSIILCESSDIYGTFNTNHTEDVVDEILQSIEPSFGEILQSWTDDQQCSSPPHP</sequence>
<keyword evidence="2" id="KW-1185">Reference proteome</keyword>
<evidence type="ECO:0000313" key="1">
    <source>
        <dbReference type="EMBL" id="SCW00823.1"/>
    </source>
</evidence>
<gene>
    <name evidence="1" type="ORF">LAFE_0C12794G</name>
</gene>
<dbReference type="AlphaFoldDB" id="A0A1G4MAB8"/>
<protein>
    <submittedName>
        <fullName evidence="1">LAFE_0C12794g1_1</fullName>
    </submittedName>
</protein>
<reference evidence="1 2" key="1">
    <citation type="submission" date="2016-03" db="EMBL/GenBank/DDBJ databases">
        <authorList>
            <person name="Devillers H."/>
        </authorList>
    </citation>
    <scope>NUCLEOTIDE SEQUENCE [LARGE SCALE GENOMIC DNA]</scope>
    <source>
        <strain evidence="1">CBS 6772</strain>
    </source>
</reference>
<name>A0A1G4MAB8_LACFM</name>
<evidence type="ECO:0000313" key="2">
    <source>
        <dbReference type="Proteomes" id="UP000190831"/>
    </source>
</evidence>
<organism evidence="1 2">
    <name type="scientific">Lachancea fermentati</name>
    <name type="common">Zygosaccharomyces fermentati</name>
    <dbReference type="NCBI Taxonomy" id="4955"/>
    <lineage>
        <taxon>Eukaryota</taxon>
        <taxon>Fungi</taxon>
        <taxon>Dikarya</taxon>
        <taxon>Ascomycota</taxon>
        <taxon>Saccharomycotina</taxon>
        <taxon>Saccharomycetes</taxon>
        <taxon>Saccharomycetales</taxon>
        <taxon>Saccharomycetaceae</taxon>
        <taxon>Lachancea</taxon>
    </lineage>
</organism>
<dbReference type="EMBL" id="LT598485">
    <property type="protein sequence ID" value="SCW00823.1"/>
    <property type="molecule type" value="Genomic_DNA"/>
</dbReference>
<accession>A0A1G4MAB8</accession>
<proteinExistence type="predicted"/>